<comment type="caution">
    <text evidence="2">The sequence shown here is derived from an EMBL/GenBank/DDBJ whole genome shotgun (WGS) entry which is preliminary data.</text>
</comment>
<reference evidence="3" key="1">
    <citation type="journal article" date="2019" name="Int. J. Syst. Evol. Microbiol.">
        <title>The Global Catalogue of Microorganisms (GCM) 10K type strain sequencing project: providing services to taxonomists for standard genome sequencing and annotation.</title>
        <authorList>
            <consortium name="The Broad Institute Genomics Platform"/>
            <consortium name="The Broad Institute Genome Sequencing Center for Infectious Disease"/>
            <person name="Wu L."/>
            <person name="Ma J."/>
        </authorList>
    </citation>
    <scope>NUCLEOTIDE SEQUENCE [LARGE SCALE GENOMIC DNA]</scope>
    <source>
        <strain evidence="3">JCM 15478</strain>
    </source>
</reference>
<feature type="region of interest" description="Disordered" evidence="1">
    <location>
        <begin position="66"/>
        <end position="87"/>
    </location>
</feature>
<organism evidence="2 3">
    <name type="scientific">Streptomyces albiaxialis</name>
    <dbReference type="NCBI Taxonomy" id="329523"/>
    <lineage>
        <taxon>Bacteria</taxon>
        <taxon>Bacillati</taxon>
        <taxon>Actinomycetota</taxon>
        <taxon>Actinomycetes</taxon>
        <taxon>Kitasatosporales</taxon>
        <taxon>Streptomycetaceae</taxon>
        <taxon>Streptomyces</taxon>
    </lineage>
</organism>
<keyword evidence="3" id="KW-1185">Reference proteome</keyword>
<protein>
    <recommendedName>
        <fullName evidence="4">DUF4145 domain-containing protein</fullName>
    </recommendedName>
</protein>
<evidence type="ECO:0000313" key="2">
    <source>
        <dbReference type="EMBL" id="GAA2095173.1"/>
    </source>
</evidence>
<name>A0ABP5IB49_9ACTN</name>
<dbReference type="Proteomes" id="UP001500016">
    <property type="component" value="Unassembled WGS sequence"/>
</dbReference>
<feature type="region of interest" description="Disordered" evidence="1">
    <location>
        <begin position="102"/>
        <end position="154"/>
    </location>
</feature>
<gene>
    <name evidence="2" type="ORF">GCM10009801_63750</name>
</gene>
<evidence type="ECO:0000256" key="1">
    <source>
        <dbReference type="SAM" id="MobiDB-lite"/>
    </source>
</evidence>
<dbReference type="RefSeq" id="WP_344533150.1">
    <property type="nucleotide sequence ID" value="NZ_BAAAPE010000016.1"/>
</dbReference>
<feature type="compositionally biased region" description="Basic and acidic residues" evidence="1">
    <location>
        <begin position="129"/>
        <end position="139"/>
    </location>
</feature>
<sequence>MEVAELVLKYVEALAWPVTVGILAWCLRAHLREAFGRMTRIETPAGALEFEASARSLRDETERLLARERDDEPRPADVPALPRQTSLAGMLRETDYRAVVVEERDRLSRPARPSESGPGGTPDATPGEAPDRTPDRTPDETPLAALEPDVDRPVNRRIALDAGQRHAGGVPARTNTGWSWETKLAEASRLAEGVPAPAVAAAWHAVERLARDAARLLRLPADGLGPPELIASLRTHLPFPVASVLNELHGLREEAVAHGGSVSPSAAHDYIAACAYVGRHLDHLVRQESRADPADDVW</sequence>
<proteinExistence type="predicted"/>
<evidence type="ECO:0000313" key="3">
    <source>
        <dbReference type="Proteomes" id="UP001500016"/>
    </source>
</evidence>
<accession>A0ABP5IB49</accession>
<feature type="compositionally biased region" description="Basic and acidic residues" evidence="1">
    <location>
        <begin position="66"/>
        <end position="75"/>
    </location>
</feature>
<evidence type="ECO:0008006" key="4">
    <source>
        <dbReference type="Google" id="ProtNLM"/>
    </source>
</evidence>
<dbReference type="EMBL" id="BAAAPE010000016">
    <property type="protein sequence ID" value="GAA2095173.1"/>
    <property type="molecule type" value="Genomic_DNA"/>
</dbReference>